<dbReference type="SMART" id="SM00347">
    <property type="entry name" value="HTH_MARR"/>
    <property type="match status" value="1"/>
</dbReference>
<dbReference type="InterPro" id="IPR039422">
    <property type="entry name" value="MarR/SlyA-like"/>
</dbReference>
<sequence>MSNSSETGLAVSNIGMLIVSARRSIRQLVAGKVVPLDLTPHHFWMLLVIAKAAPLSLGELARAMWMDNPTVSRMVQQMTQRGYLTVGPDPNHGRRIRIRLTPEGVALNENLVEISEGLRGQAEKNMTDEETATLRDLLCKYIRNLDVMVANDLPGVPIRPHHAPEAPGKLPSVS</sequence>
<evidence type="ECO:0000313" key="3">
    <source>
        <dbReference type="Proteomes" id="UP001238179"/>
    </source>
</evidence>
<dbReference type="GO" id="GO:0003700">
    <property type="term" value="F:DNA-binding transcription factor activity"/>
    <property type="evidence" value="ECO:0007669"/>
    <property type="project" value="InterPro"/>
</dbReference>
<evidence type="ECO:0000259" key="1">
    <source>
        <dbReference type="PROSITE" id="PS50995"/>
    </source>
</evidence>
<dbReference type="Proteomes" id="UP001238179">
    <property type="component" value="Chromosome"/>
</dbReference>
<keyword evidence="3" id="KW-1185">Reference proteome</keyword>
<organism evidence="2 3">
    <name type="scientific">Mesoterricola silvestris</name>
    <dbReference type="NCBI Taxonomy" id="2927979"/>
    <lineage>
        <taxon>Bacteria</taxon>
        <taxon>Pseudomonadati</taxon>
        <taxon>Acidobacteriota</taxon>
        <taxon>Holophagae</taxon>
        <taxon>Holophagales</taxon>
        <taxon>Holophagaceae</taxon>
        <taxon>Mesoterricola</taxon>
    </lineage>
</organism>
<dbReference type="SUPFAM" id="SSF46785">
    <property type="entry name" value="Winged helix' DNA-binding domain"/>
    <property type="match status" value="1"/>
</dbReference>
<dbReference type="PRINTS" id="PR00598">
    <property type="entry name" value="HTHMARR"/>
</dbReference>
<dbReference type="InterPro" id="IPR000835">
    <property type="entry name" value="HTH_MarR-typ"/>
</dbReference>
<dbReference type="Gene3D" id="1.10.10.10">
    <property type="entry name" value="Winged helix-like DNA-binding domain superfamily/Winged helix DNA-binding domain"/>
    <property type="match status" value="1"/>
</dbReference>
<dbReference type="InterPro" id="IPR036388">
    <property type="entry name" value="WH-like_DNA-bd_sf"/>
</dbReference>
<dbReference type="PROSITE" id="PS50995">
    <property type="entry name" value="HTH_MARR_2"/>
    <property type="match status" value="1"/>
</dbReference>
<name>A0AA48GUQ5_9BACT</name>
<proteinExistence type="predicted"/>
<dbReference type="GO" id="GO:0006950">
    <property type="term" value="P:response to stress"/>
    <property type="evidence" value="ECO:0007669"/>
    <property type="project" value="TreeGrafter"/>
</dbReference>
<dbReference type="EMBL" id="AP027080">
    <property type="protein sequence ID" value="BDU74730.1"/>
    <property type="molecule type" value="Genomic_DNA"/>
</dbReference>
<reference evidence="3" key="1">
    <citation type="journal article" date="2023" name="Int. J. Syst. Evol. Microbiol.">
        <title>Mesoterricola silvestris gen. nov., sp. nov., Mesoterricola sediminis sp. nov., Geothrix oryzae sp. nov., Geothrix edaphica sp. nov., Geothrix rubra sp. nov., and Geothrix limicola sp. nov., six novel members of Acidobacteriota isolated from soils.</title>
        <authorList>
            <person name="Itoh H."/>
            <person name="Sugisawa Y."/>
            <person name="Mise K."/>
            <person name="Xu Z."/>
            <person name="Kuniyasu M."/>
            <person name="Ushijima N."/>
            <person name="Kawano K."/>
            <person name="Kobayashi E."/>
            <person name="Shiratori Y."/>
            <person name="Masuda Y."/>
            <person name="Senoo K."/>
        </authorList>
    </citation>
    <scope>NUCLEOTIDE SEQUENCE [LARGE SCALE GENOMIC DNA]</scope>
    <source>
        <strain evidence="3">W79</strain>
    </source>
</reference>
<dbReference type="PANTHER" id="PTHR33164:SF95">
    <property type="entry name" value="TRANSCRIPTIONAL REGULATOR"/>
    <property type="match status" value="1"/>
</dbReference>
<dbReference type="AlphaFoldDB" id="A0AA48GUQ5"/>
<dbReference type="InterPro" id="IPR036390">
    <property type="entry name" value="WH_DNA-bd_sf"/>
</dbReference>
<dbReference type="KEGG" id="msil:METEAL_39040"/>
<feature type="domain" description="HTH marR-type" evidence="1">
    <location>
        <begin position="11"/>
        <end position="143"/>
    </location>
</feature>
<protein>
    <recommendedName>
        <fullName evidence="1">HTH marR-type domain-containing protein</fullName>
    </recommendedName>
</protein>
<dbReference type="PANTHER" id="PTHR33164">
    <property type="entry name" value="TRANSCRIPTIONAL REGULATOR, MARR FAMILY"/>
    <property type="match status" value="1"/>
</dbReference>
<gene>
    <name evidence="2" type="ORF">METEAL_39040</name>
</gene>
<evidence type="ECO:0000313" key="2">
    <source>
        <dbReference type="EMBL" id="BDU74730.1"/>
    </source>
</evidence>
<dbReference type="Pfam" id="PF12802">
    <property type="entry name" value="MarR_2"/>
    <property type="match status" value="1"/>
</dbReference>
<accession>A0AA48GUQ5</accession>